<dbReference type="KEGG" id="dpm:FNV33_02625"/>
<protein>
    <submittedName>
        <fullName evidence="1">Helix-turn-helix transcriptional regulator</fullName>
    </submittedName>
</protein>
<proteinExistence type="predicted"/>
<dbReference type="SUPFAM" id="SSF47413">
    <property type="entry name" value="lambda repressor-like DNA-binding domains"/>
    <property type="match status" value="1"/>
</dbReference>
<name>A0A328KKQ5_9LACT</name>
<dbReference type="PROSITE" id="PS50005">
    <property type="entry name" value="TPR"/>
    <property type="match status" value="1"/>
</dbReference>
<dbReference type="PANTHER" id="PTHR37038">
    <property type="entry name" value="TRANSCRIPTIONAL REGULATOR-RELATED"/>
    <property type="match status" value="1"/>
</dbReference>
<dbReference type="InterPro" id="IPR001387">
    <property type="entry name" value="Cro/C1-type_HTH"/>
</dbReference>
<dbReference type="AlphaFoldDB" id="A0A328KKQ5"/>
<dbReference type="PANTHER" id="PTHR37038:SF14">
    <property type="entry name" value="TRANSCRIPTIONAL ACTIVATOR"/>
    <property type="match status" value="1"/>
</dbReference>
<dbReference type="InterPro" id="IPR010982">
    <property type="entry name" value="Lambda_DNA-bd_dom_sf"/>
</dbReference>
<reference evidence="1 2" key="1">
    <citation type="submission" date="2019-07" db="EMBL/GenBank/DDBJ databases">
        <title>Genome assembly of a nasal isolate of Dolosigranulum pigrum from a chronic sinusitis patient.</title>
        <authorList>
            <person name="Baig S."/>
            <person name="Overballe-Petersen S."/>
            <person name="Kaspar U."/>
            <person name="Rendboe A."/>
            <person name="de Man T."/>
            <person name="Liu C."/>
            <person name="Price L.B."/>
            <person name="Stegger M."/>
            <person name="Becker K."/>
            <person name="Skytt Andersen P."/>
        </authorList>
    </citation>
    <scope>NUCLEOTIDE SEQUENCE [LARGE SCALE GENOMIC DNA]</scope>
    <source>
        <strain evidence="1 2">83VPs-KB5</strain>
    </source>
</reference>
<organism evidence="1 2">
    <name type="scientific">Dolosigranulum pigrum</name>
    <dbReference type="NCBI Taxonomy" id="29394"/>
    <lineage>
        <taxon>Bacteria</taxon>
        <taxon>Bacillati</taxon>
        <taxon>Bacillota</taxon>
        <taxon>Bacilli</taxon>
        <taxon>Lactobacillales</taxon>
        <taxon>Carnobacteriaceae</taxon>
        <taxon>Dolosigranulum</taxon>
    </lineage>
</organism>
<dbReference type="SMART" id="SM00028">
    <property type="entry name" value="TPR"/>
    <property type="match status" value="3"/>
</dbReference>
<dbReference type="InterPro" id="IPR019734">
    <property type="entry name" value="TPR_rpt"/>
</dbReference>
<dbReference type="Gene3D" id="1.25.40.10">
    <property type="entry name" value="Tetratricopeptide repeat domain"/>
    <property type="match status" value="1"/>
</dbReference>
<dbReference type="SMART" id="SM00530">
    <property type="entry name" value="HTH_XRE"/>
    <property type="match status" value="1"/>
</dbReference>
<gene>
    <name evidence="1" type="ORF">FNV33_02625</name>
</gene>
<dbReference type="SUPFAM" id="SSF48452">
    <property type="entry name" value="TPR-like"/>
    <property type="match status" value="1"/>
</dbReference>
<dbReference type="Pfam" id="PF01381">
    <property type="entry name" value="HTH_3"/>
    <property type="match status" value="1"/>
</dbReference>
<dbReference type="CDD" id="cd00093">
    <property type="entry name" value="HTH_XRE"/>
    <property type="match status" value="1"/>
</dbReference>
<evidence type="ECO:0000313" key="1">
    <source>
        <dbReference type="EMBL" id="QDO90995.1"/>
    </source>
</evidence>
<sequence>MIISIRTKGVFNVTYYAHNIRQLRKEKGFTQSKLAENITSQGVISKIEKEIISPDIKTLQAIADKLNISLHDLLFESTEKNMLQQFYSQVNILLDQRDYPGLKSFITDHPLFQTIKQNNPCFYNWITGIINIRVYDQTDKGISNFKQGLENCSDLKLKSRILIALSNTYSDLNNYEKAIDYLSQAEDLSKNGCVTYNMQIIIYYHQALMFAETNNYNDSIFKSKQAIQFIIDHQSLQLLDDLQLLLGDSYKEIGKLNLALEHTQTALTIAKLKNNVALLPYIERTLLQIEEQMTSK</sequence>
<dbReference type="EMBL" id="CP041626">
    <property type="protein sequence ID" value="QDO90995.1"/>
    <property type="molecule type" value="Genomic_DNA"/>
</dbReference>
<evidence type="ECO:0000313" key="2">
    <source>
        <dbReference type="Proteomes" id="UP000315953"/>
    </source>
</evidence>
<dbReference type="Proteomes" id="UP000315953">
    <property type="component" value="Chromosome"/>
</dbReference>
<dbReference type="PROSITE" id="PS50943">
    <property type="entry name" value="HTH_CROC1"/>
    <property type="match status" value="1"/>
</dbReference>
<dbReference type="GO" id="GO:0003677">
    <property type="term" value="F:DNA binding"/>
    <property type="evidence" value="ECO:0007669"/>
    <property type="project" value="InterPro"/>
</dbReference>
<dbReference type="InterPro" id="IPR011990">
    <property type="entry name" value="TPR-like_helical_dom_sf"/>
</dbReference>
<dbReference type="InterPro" id="IPR053163">
    <property type="entry name" value="HTH-type_regulator_Rgg"/>
</dbReference>
<dbReference type="Pfam" id="PF13181">
    <property type="entry name" value="TPR_8"/>
    <property type="match status" value="1"/>
</dbReference>
<accession>A0A328KKQ5</accession>